<dbReference type="InterPro" id="IPR022572">
    <property type="entry name" value="DNA_rep/recomb_RecO_N"/>
</dbReference>
<dbReference type="GO" id="GO:0043590">
    <property type="term" value="C:bacterial nucleoid"/>
    <property type="evidence" value="ECO:0007669"/>
    <property type="project" value="TreeGrafter"/>
</dbReference>
<evidence type="ECO:0000256" key="6">
    <source>
        <dbReference type="ARBA" id="ARBA00033409"/>
    </source>
</evidence>
<comment type="function">
    <text evidence="7">Involved in DNA repair and RecF pathway recombination.</text>
</comment>
<name>L0ET00_LIBCB</name>
<dbReference type="EMBL" id="CP003789">
    <property type="protein sequence ID" value="AGA64654.1"/>
    <property type="molecule type" value="Genomic_DNA"/>
</dbReference>
<accession>L0ET00</accession>
<dbReference type="InterPro" id="IPR003717">
    <property type="entry name" value="RecO"/>
</dbReference>
<organism evidence="9 10">
    <name type="scientific">Liberibacter crescens (strain BT-1)</name>
    <dbReference type="NCBI Taxonomy" id="1215343"/>
    <lineage>
        <taxon>Bacteria</taxon>
        <taxon>Pseudomonadati</taxon>
        <taxon>Pseudomonadota</taxon>
        <taxon>Alphaproteobacteria</taxon>
        <taxon>Hyphomicrobiales</taxon>
        <taxon>Rhizobiaceae</taxon>
        <taxon>Liberibacter</taxon>
    </lineage>
</organism>
<dbReference type="Proteomes" id="UP000010799">
    <property type="component" value="Chromosome"/>
</dbReference>
<keyword evidence="4 7" id="KW-0233">DNA recombination</keyword>
<dbReference type="KEGG" id="lcc:B488_06620"/>
<dbReference type="GO" id="GO:0006302">
    <property type="term" value="P:double-strand break repair"/>
    <property type="evidence" value="ECO:0007669"/>
    <property type="project" value="TreeGrafter"/>
</dbReference>
<dbReference type="HAMAP" id="MF_00201">
    <property type="entry name" value="RecO"/>
    <property type="match status" value="1"/>
</dbReference>
<comment type="similarity">
    <text evidence="1 7">Belongs to the RecO family.</text>
</comment>
<dbReference type="PANTHER" id="PTHR33991">
    <property type="entry name" value="DNA REPAIR PROTEIN RECO"/>
    <property type="match status" value="1"/>
</dbReference>
<keyword evidence="3 7" id="KW-0227">DNA damage</keyword>
<dbReference type="PANTHER" id="PTHR33991:SF1">
    <property type="entry name" value="DNA REPAIR PROTEIN RECO"/>
    <property type="match status" value="1"/>
</dbReference>
<evidence type="ECO:0000256" key="7">
    <source>
        <dbReference type="HAMAP-Rule" id="MF_00201"/>
    </source>
</evidence>
<dbReference type="GO" id="GO:0006310">
    <property type="term" value="P:DNA recombination"/>
    <property type="evidence" value="ECO:0007669"/>
    <property type="project" value="UniProtKB-UniRule"/>
</dbReference>
<gene>
    <name evidence="7" type="primary">recO</name>
    <name evidence="9" type="ordered locus">B488_06620</name>
</gene>
<dbReference type="eggNOG" id="COG1381">
    <property type="taxonomic scope" value="Bacteria"/>
</dbReference>
<evidence type="ECO:0000313" key="9">
    <source>
        <dbReference type="EMBL" id="AGA64654.1"/>
    </source>
</evidence>
<dbReference type="Pfam" id="PF11967">
    <property type="entry name" value="RecO_N"/>
    <property type="match status" value="1"/>
</dbReference>
<evidence type="ECO:0000256" key="5">
    <source>
        <dbReference type="ARBA" id="ARBA00023204"/>
    </source>
</evidence>
<dbReference type="HOGENOM" id="CLU_086029_0_0_5"/>
<keyword evidence="10" id="KW-1185">Reference proteome</keyword>
<dbReference type="AlphaFoldDB" id="L0ET00"/>
<evidence type="ECO:0000256" key="4">
    <source>
        <dbReference type="ARBA" id="ARBA00023172"/>
    </source>
</evidence>
<dbReference type="InterPro" id="IPR012340">
    <property type="entry name" value="NA-bd_OB-fold"/>
</dbReference>
<sequence length="241" mass="27367">MQWQDNAIILGLRVYGEKSIILEVITSHHGRHFGLVRSGQSRFMKAVLQPGNLVSVVWRARLINSLGEFRVEMLEQRAARLMGSALSLYGLQSIILLLRLLPERDSFPEVYEMFTVIIQYLDNSKVIGKLFIQFEIAVLKNLGFGLDLTKCAVTGTKNDLVWVSPKSGCAISRTIGQAYAKKMLVLPSFLYDDKTENITAFDIEAAFRLTGYFFNRHASHQTPFDQGGVRTRFLQKLLKMF</sequence>
<evidence type="ECO:0000256" key="1">
    <source>
        <dbReference type="ARBA" id="ARBA00007452"/>
    </source>
</evidence>
<dbReference type="Pfam" id="PF02565">
    <property type="entry name" value="RecO_C"/>
    <property type="match status" value="1"/>
</dbReference>
<dbReference type="SUPFAM" id="SSF50249">
    <property type="entry name" value="Nucleic acid-binding proteins"/>
    <property type="match status" value="1"/>
</dbReference>
<feature type="domain" description="DNA replication/recombination mediator RecO N-terminal" evidence="8">
    <location>
        <begin position="1"/>
        <end position="73"/>
    </location>
</feature>
<dbReference type="Gene3D" id="1.20.1440.120">
    <property type="entry name" value="Recombination protein O, C-terminal domain"/>
    <property type="match status" value="1"/>
</dbReference>
<dbReference type="STRING" id="1215343.B488_06620"/>
<protein>
    <recommendedName>
        <fullName evidence="2 7">DNA repair protein RecO</fullName>
    </recommendedName>
    <alternativeName>
        <fullName evidence="6 7">Recombination protein O</fullName>
    </alternativeName>
</protein>
<dbReference type="InterPro" id="IPR042242">
    <property type="entry name" value="RecO_C"/>
</dbReference>
<evidence type="ECO:0000256" key="2">
    <source>
        <dbReference type="ARBA" id="ARBA00021310"/>
    </source>
</evidence>
<dbReference type="RefSeq" id="WP_015273081.1">
    <property type="nucleotide sequence ID" value="NC_019907.1"/>
</dbReference>
<dbReference type="NCBIfam" id="TIGR00613">
    <property type="entry name" value="reco"/>
    <property type="match status" value="1"/>
</dbReference>
<dbReference type="PATRIC" id="fig|1215343.11.peg.678"/>
<proteinExistence type="inferred from homology"/>
<reference evidence="9 10" key="1">
    <citation type="journal article" date="2012" name="Stand. Genomic Sci.">
        <title>Complete genome sequence of Liberibacter crescens BT-1.</title>
        <authorList>
            <person name="Leonard M.T."/>
            <person name="Fagen J.R."/>
            <person name="Davis-Richardson A.G."/>
            <person name="Davis M.J."/>
            <person name="Triplett E.W."/>
        </authorList>
    </citation>
    <scope>NUCLEOTIDE SEQUENCE [LARGE SCALE GENOMIC DNA]</scope>
    <source>
        <strain evidence="9 10">BT-1</strain>
    </source>
</reference>
<dbReference type="SUPFAM" id="SSF57863">
    <property type="entry name" value="ArfGap/RecO-like zinc finger"/>
    <property type="match status" value="1"/>
</dbReference>
<evidence type="ECO:0000259" key="8">
    <source>
        <dbReference type="Pfam" id="PF11967"/>
    </source>
</evidence>
<evidence type="ECO:0000313" key="10">
    <source>
        <dbReference type="Proteomes" id="UP000010799"/>
    </source>
</evidence>
<dbReference type="InterPro" id="IPR037278">
    <property type="entry name" value="ARFGAP/RecO"/>
</dbReference>
<dbReference type="Gene3D" id="2.40.50.140">
    <property type="entry name" value="Nucleic acid-binding proteins"/>
    <property type="match status" value="1"/>
</dbReference>
<keyword evidence="5 7" id="KW-0234">DNA repair</keyword>
<evidence type="ECO:0000256" key="3">
    <source>
        <dbReference type="ARBA" id="ARBA00022763"/>
    </source>
</evidence>